<evidence type="ECO:0000313" key="1">
    <source>
        <dbReference type="EMBL" id="KAK1152136.1"/>
    </source>
</evidence>
<evidence type="ECO:0000313" key="2">
    <source>
        <dbReference type="Proteomes" id="UP001230051"/>
    </source>
</evidence>
<reference evidence="1" key="1">
    <citation type="submission" date="2022-02" db="EMBL/GenBank/DDBJ databases">
        <title>Atlantic sturgeon de novo genome assembly.</title>
        <authorList>
            <person name="Stock M."/>
            <person name="Klopp C."/>
            <person name="Guiguen Y."/>
            <person name="Cabau C."/>
            <person name="Parinello H."/>
            <person name="Santidrian Yebra-Pimentel E."/>
            <person name="Kuhl H."/>
            <person name="Dirks R.P."/>
            <person name="Guessner J."/>
            <person name="Wuertz S."/>
            <person name="Du K."/>
            <person name="Schartl M."/>
        </authorList>
    </citation>
    <scope>NUCLEOTIDE SEQUENCE</scope>
    <source>
        <strain evidence="1">STURGEONOMICS-FGT-2020</strain>
        <tissue evidence="1">Whole blood</tissue>
    </source>
</reference>
<accession>A0AAD8CKG2</accession>
<comment type="caution">
    <text evidence="1">The sequence shown here is derived from an EMBL/GenBank/DDBJ whole genome shotgun (WGS) entry which is preliminary data.</text>
</comment>
<sequence>MELENISGGRVCDSLNLAVFEEQLGSQAARSVGLVLSQIGDRLDWHVREAQQARRAGPRLRASIVASLFTFTVHTADRLIWGF</sequence>
<name>A0AAD8CKG2_ACIOX</name>
<gene>
    <name evidence="1" type="ORF">AOXY_G31358</name>
</gene>
<protein>
    <submittedName>
        <fullName evidence="1">Uncharacterized protein</fullName>
    </submittedName>
</protein>
<proteinExistence type="predicted"/>
<keyword evidence="2" id="KW-1185">Reference proteome</keyword>
<dbReference type="AlphaFoldDB" id="A0AAD8CKG2"/>
<dbReference type="EMBL" id="JAGXEW010000047">
    <property type="protein sequence ID" value="KAK1152136.1"/>
    <property type="molecule type" value="Genomic_DNA"/>
</dbReference>
<organism evidence="1 2">
    <name type="scientific">Acipenser oxyrinchus oxyrinchus</name>
    <dbReference type="NCBI Taxonomy" id="40147"/>
    <lineage>
        <taxon>Eukaryota</taxon>
        <taxon>Metazoa</taxon>
        <taxon>Chordata</taxon>
        <taxon>Craniata</taxon>
        <taxon>Vertebrata</taxon>
        <taxon>Euteleostomi</taxon>
        <taxon>Actinopterygii</taxon>
        <taxon>Chondrostei</taxon>
        <taxon>Acipenseriformes</taxon>
        <taxon>Acipenseridae</taxon>
        <taxon>Acipenser</taxon>
    </lineage>
</organism>
<dbReference type="Proteomes" id="UP001230051">
    <property type="component" value="Unassembled WGS sequence"/>
</dbReference>